<dbReference type="PANTHER" id="PTHR13309:SF0">
    <property type="entry name" value="FMR1-INTERACTING PROTEIN NUFIP1"/>
    <property type="match status" value="1"/>
</dbReference>
<feature type="region of interest" description="Disordered" evidence="1">
    <location>
        <begin position="200"/>
        <end position="353"/>
    </location>
</feature>
<feature type="compositionally biased region" description="Acidic residues" evidence="1">
    <location>
        <begin position="308"/>
        <end position="320"/>
    </location>
</feature>
<evidence type="ECO:0000256" key="1">
    <source>
        <dbReference type="SAM" id="MobiDB-lite"/>
    </source>
</evidence>
<feature type="compositionally biased region" description="Low complexity" evidence="1">
    <location>
        <begin position="86"/>
        <end position="98"/>
    </location>
</feature>
<dbReference type="OrthoDB" id="273070at2759"/>
<sequence length="436" mass="46853">MQPNRPQAHQGVPYYSAHAGPSSANIAAQAVTAALSNPYGQTQFGAYGQAAHYAQAYAQYYNQAGPSVTAEGYTISSTYVPGTNYNQRNPPHNARPNAPQRPPMHGHGGGQGPGGWYQPGTSRCSQQGCSFTGSKKSVELHTMDRHLIYPPGWDHRKKRNDWDADPSLKGKPVPIQGTSLRLDTPEAIAAWIAERKKRFPTAQNVAEKEQKKREAVQRETDNQGIPGGEGGSEGGDEAEAGAGQDGAGAPIATEASTGSPTGVAAAATQRPEEDVSSSSDSDSDSAPEVVSSKAPPGVEAHEAHDMIMDVDDSGEEEAREDVETQERAPSVPEPVKKPRPKQPRRTPRNPFAQRQSLLRNLLLPEIRMTVSNLSQAIRFLVDNDFLDNVELKPGQANERMIEVIGDQPTVTDDPIVGNAMLDEPAAYSVAQDIIEK</sequence>
<evidence type="ECO:0000259" key="2">
    <source>
        <dbReference type="Pfam" id="PF10453"/>
    </source>
</evidence>
<accession>A0A4Q9N1Y5</accession>
<feature type="compositionally biased region" description="Low complexity" evidence="1">
    <location>
        <begin position="276"/>
        <end position="292"/>
    </location>
</feature>
<feature type="compositionally biased region" description="Polar residues" evidence="1">
    <location>
        <begin position="121"/>
        <end position="131"/>
    </location>
</feature>
<dbReference type="GO" id="GO:0005634">
    <property type="term" value="C:nucleus"/>
    <property type="evidence" value="ECO:0007669"/>
    <property type="project" value="TreeGrafter"/>
</dbReference>
<dbReference type="GO" id="GO:0000492">
    <property type="term" value="P:box C/D snoRNP assembly"/>
    <property type="evidence" value="ECO:0007669"/>
    <property type="project" value="TreeGrafter"/>
</dbReference>
<feature type="compositionally biased region" description="Gly residues" evidence="1">
    <location>
        <begin position="106"/>
        <end position="117"/>
    </location>
</feature>
<protein>
    <submittedName>
        <fullName evidence="3">Nuclear fragile X mental retardation-interacting protein 1-domain-containing protein</fullName>
    </submittedName>
</protein>
<dbReference type="Pfam" id="PF10453">
    <property type="entry name" value="NUFIP1"/>
    <property type="match status" value="1"/>
</dbReference>
<proteinExistence type="predicted"/>
<feature type="domain" description="FMR1-interacting protein 1 conserved" evidence="2">
    <location>
        <begin position="169"/>
        <end position="219"/>
    </location>
</feature>
<feature type="region of interest" description="Disordered" evidence="1">
    <location>
        <begin position="150"/>
        <end position="178"/>
    </location>
</feature>
<dbReference type="AlphaFoldDB" id="A0A4Q9N1Y5"/>
<dbReference type="InterPro" id="IPR019496">
    <property type="entry name" value="NUFIP1_cons_dom"/>
</dbReference>
<dbReference type="PANTHER" id="PTHR13309">
    <property type="entry name" value="NUCLEAR FRAGILE X MENTAL RETARDATION PROTEIN INTERACTING PROTEIN 1"/>
    <property type="match status" value="1"/>
</dbReference>
<feature type="compositionally biased region" description="Basic and acidic residues" evidence="1">
    <location>
        <begin position="206"/>
        <end position="221"/>
    </location>
</feature>
<evidence type="ECO:0000313" key="3">
    <source>
        <dbReference type="EMBL" id="TBU34524.1"/>
    </source>
</evidence>
<dbReference type="Proteomes" id="UP000292957">
    <property type="component" value="Unassembled WGS sequence"/>
</dbReference>
<dbReference type="GO" id="GO:0003723">
    <property type="term" value="F:RNA binding"/>
    <property type="evidence" value="ECO:0007669"/>
    <property type="project" value="InterPro"/>
</dbReference>
<reference evidence="3" key="1">
    <citation type="submission" date="2019-01" db="EMBL/GenBank/DDBJ databases">
        <title>Draft genome sequences of three monokaryotic isolates of the white-rot basidiomycete fungus Dichomitus squalens.</title>
        <authorList>
            <consortium name="DOE Joint Genome Institute"/>
            <person name="Lopez S.C."/>
            <person name="Andreopoulos B."/>
            <person name="Pangilinan J."/>
            <person name="Lipzen A."/>
            <person name="Riley R."/>
            <person name="Ahrendt S."/>
            <person name="Ng V."/>
            <person name="Barry K."/>
            <person name="Daum C."/>
            <person name="Grigoriev I.V."/>
            <person name="Hilden K.S."/>
            <person name="Makela M.R."/>
            <person name="de Vries R.P."/>
        </authorList>
    </citation>
    <scope>NUCLEOTIDE SEQUENCE [LARGE SCALE GENOMIC DNA]</scope>
    <source>
        <strain evidence="3">OM18370.1</strain>
    </source>
</reference>
<feature type="compositionally biased region" description="Basic residues" evidence="1">
    <location>
        <begin position="337"/>
        <end position="347"/>
    </location>
</feature>
<dbReference type="EMBL" id="ML143388">
    <property type="protein sequence ID" value="TBU34524.1"/>
    <property type="molecule type" value="Genomic_DNA"/>
</dbReference>
<dbReference type="InterPro" id="IPR039136">
    <property type="entry name" value="NUFIP1-like"/>
</dbReference>
<feature type="region of interest" description="Disordered" evidence="1">
    <location>
        <begin position="81"/>
        <end position="131"/>
    </location>
</feature>
<gene>
    <name evidence="3" type="ORF">BD311DRAFT_860994</name>
</gene>
<name>A0A4Q9N1Y5_9APHY</name>
<organism evidence="3">
    <name type="scientific">Dichomitus squalens</name>
    <dbReference type="NCBI Taxonomy" id="114155"/>
    <lineage>
        <taxon>Eukaryota</taxon>
        <taxon>Fungi</taxon>
        <taxon>Dikarya</taxon>
        <taxon>Basidiomycota</taxon>
        <taxon>Agaricomycotina</taxon>
        <taxon>Agaricomycetes</taxon>
        <taxon>Polyporales</taxon>
        <taxon>Polyporaceae</taxon>
        <taxon>Dichomitus</taxon>
    </lineage>
</organism>